<dbReference type="InterPro" id="IPR011009">
    <property type="entry name" value="Kinase-like_dom_sf"/>
</dbReference>
<evidence type="ECO:0000313" key="4">
    <source>
        <dbReference type="EMBL" id="NLS11769.1"/>
    </source>
</evidence>
<dbReference type="EMBL" id="JABAIK010000002">
    <property type="protein sequence ID" value="NLS11769.1"/>
    <property type="molecule type" value="Genomic_DNA"/>
</dbReference>
<dbReference type="PANTHER" id="PTHR24363:SF7">
    <property type="entry name" value="SERINE_THREONINE-PROTEIN KINASE-LIKE PROTEIN E"/>
    <property type="match status" value="1"/>
</dbReference>
<evidence type="ECO:0000256" key="2">
    <source>
        <dbReference type="ARBA" id="ARBA00022840"/>
    </source>
</evidence>
<protein>
    <submittedName>
        <fullName evidence="4">Protein kinase family protein</fullName>
    </submittedName>
</protein>
<dbReference type="PROSITE" id="PS50011">
    <property type="entry name" value="PROTEIN_KINASE_DOM"/>
    <property type="match status" value="1"/>
</dbReference>
<dbReference type="RefSeq" id="WP_168834875.1">
    <property type="nucleotide sequence ID" value="NZ_JABAIK010000002.1"/>
</dbReference>
<accession>A0A7X8YFK7</accession>
<dbReference type="AlphaFoldDB" id="A0A7X8YFK7"/>
<proteinExistence type="predicted"/>
<keyword evidence="5" id="KW-1185">Reference proteome</keyword>
<evidence type="ECO:0000313" key="5">
    <source>
        <dbReference type="Proteomes" id="UP000535589"/>
    </source>
</evidence>
<feature type="domain" description="Protein kinase" evidence="3">
    <location>
        <begin position="1"/>
        <end position="245"/>
    </location>
</feature>
<dbReference type="Pfam" id="PF00069">
    <property type="entry name" value="Pkinase"/>
    <property type="match status" value="1"/>
</dbReference>
<dbReference type="Proteomes" id="UP000535589">
    <property type="component" value="Unassembled WGS sequence"/>
</dbReference>
<comment type="caution">
    <text evidence="4">The sequence shown here is derived from an EMBL/GenBank/DDBJ whole genome shotgun (WGS) entry which is preliminary data.</text>
</comment>
<dbReference type="SUPFAM" id="SSF56112">
    <property type="entry name" value="Protein kinase-like (PK-like)"/>
    <property type="match status" value="1"/>
</dbReference>
<dbReference type="PROSITE" id="PS00108">
    <property type="entry name" value="PROTEIN_KINASE_ST"/>
    <property type="match status" value="1"/>
</dbReference>
<name>A0A7X8YFK7_9VIBR</name>
<keyword evidence="4" id="KW-0808">Transferase</keyword>
<dbReference type="Gene3D" id="1.10.510.10">
    <property type="entry name" value="Transferase(Phosphotransferase) domain 1"/>
    <property type="match status" value="1"/>
</dbReference>
<evidence type="ECO:0000259" key="3">
    <source>
        <dbReference type="PROSITE" id="PS50011"/>
    </source>
</evidence>
<dbReference type="GO" id="GO:0004674">
    <property type="term" value="F:protein serine/threonine kinase activity"/>
    <property type="evidence" value="ECO:0007669"/>
    <property type="project" value="TreeGrafter"/>
</dbReference>
<evidence type="ECO:0000256" key="1">
    <source>
        <dbReference type="ARBA" id="ARBA00022741"/>
    </source>
</evidence>
<sequence>MVLKCVIPTWIIDTLNMSQCDKNVCGFEVNPLATNVLQWGGKRVKFAQTALESAVLQREALWLTRLAKLECCDDNIQFLKQGIHSALITKYIEGESLSSFIAAHSFSSSHRDQVLGALCVQVKRLHQLGIVHGDIKPSNILLTADDSVCLIDFANARRIGMPWSERGVELQSICYSSPQRSACASPHDDLYALVMTINAVLAQDSYSLGNVPQYKLNHQSAKEWLQYVSINDSVKAWLSDFITEV</sequence>
<dbReference type="SMART" id="SM00220">
    <property type="entry name" value="S_TKc"/>
    <property type="match status" value="1"/>
</dbReference>
<reference evidence="4 5" key="1">
    <citation type="submission" date="2020-04" db="EMBL/GenBank/DDBJ databases">
        <title>Vibrio sp. SM6, a novel species isolated from seawater.</title>
        <authorList>
            <person name="Wang X."/>
        </authorList>
    </citation>
    <scope>NUCLEOTIDE SEQUENCE [LARGE SCALE GENOMIC DNA]</scope>
    <source>
        <strain evidence="4 5">SM6</strain>
    </source>
</reference>
<dbReference type="GO" id="GO:0005524">
    <property type="term" value="F:ATP binding"/>
    <property type="evidence" value="ECO:0007669"/>
    <property type="project" value="UniProtKB-KW"/>
</dbReference>
<dbReference type="InterPro" id="IPR008271">
    <property type="entry name" value="Ser/Thr_kinase_AS"/>
</dbReference>
<keyword evidence="4" id="KW-0418">Kinase</keyword>
<organism evidence="4 5">
    <name type="scientific">Vibrio agarilyticus</name>
    <dbReference type="NCBI Taxonomy" id="2726741"/>
    <lineage>
        <taxon>Bacteria</taxon>
        <taxon>Pseudomonadati</taxon>
        <taxon>Pseudomonadota</taxon>
        <taxon>Gammaproteobacteria</taxon>
        <taxon>Vibrionales</taxon>
        <taxon>Vibrionaceae</taxon>
        <taxon>Vibrio</taxon>
    </lineage>
</organism>
<dbReference type="PANTHER" id="PTHR24363">
    <property type="entry name" value="SERINE/THREONINE PROTEIN KINASE"/>
    <property type="match status" value="1"/>
</dbReference>
<keyword evidence="2" id="KW-0067">ATP-binding</keyword>
<keyword evidence="1" id="KW-0547">Nucleotide-binding</keyword>
<dbReference type="InterPro" id="IPR000719">
    <property type="entry name" value="Prot_kinase_dom"/>
</dbReference>
<gene>
    <name evidence="4" type="ORF">HGP28_02555</name>
</gene>